<evidence type="ECO:0000313" key="3">
    <source>
        <dbReference type="Proteomes" id="UP000077037"/>
    </source>
</evidence>
<evidence type="ECO:0000256" key="1">
    <source>
        <dbReference type="ARBA" id="ARBA00009981"/>
    </source>
</evidence>
<gene>
    <name evidence="2" type="ORF">SAMEA1982600_03773</name>
</gene>
<dbReference type="SUPFAM" id="SSF143120">
    <property type="entry name" value="YefM-like"/>
    <property type="match status" value="1"/>
</dbReference>
<evidence type="ECO:0008006" key="4">
    <source>
        <dbReference type="Google" id="ProtNLM"/>
    </source>
</evidence>
<dbReference type="InterPro" id="IPR036165">
    <property type="entry name" value="YefM-like_sf"/>
</dbReference>
<proteinExistence type="inferred from homology"/>
<comment type="similarity">
    <text evidence="1">Belongs to the phD/YefM antitoxin family.</text>
</comment>
<name>A0A157QNN5_9BORD</name>
<organism evidence="2 3">
    <name type="scientific">Bordetella ansorpii</name>
    <dbReference type="NCBI Taxonomy" id="288768"/>
    <lineage>
        <taxon>Bacteria</taxon>
        <taxon>Pseudomonadati</taxon>
        <taxon>Pseudomonadota</taxon>
        <taxon>Betaproteobacteria</taxon>
        <taxon>Burkholderiales</taxon>
        <taxon>Alcaligenaceae</taxon>
        <taxon>Bordetella</taxon>
    </lineage>
</organism>
<dbReference type="OrthoDB" id="72009at2"/>
<reference evidence="2 3" key="1">
    <citation type="submission" date="2016-03" db="EMBL/GenBank/DDBJ databases">
        <authorList>
            <consortium name="Pathogen Informatics"/>
        </authorList>
    </citation>
    <scope>NUCLEOTIDE SEQUENCE [LARGE SCALE GENOMIC DNA]</scope>
    <source>
        <strain evidence="2 3">NCTC13364</strain>
    </source>
</reference>
<dbReference type="AlphaFoldDB" id="A0A157QNN5"/>
<evidence type="ECO:0000313" key="2">
    <source>
        <dbReference type="EMBL" id="SAI47176.1"/>
    </source>
</evidence>
<accession>A0A157QNN5</accession>
<protein>
    <recommendedName>
        <fullName evidence="4">Phd_YefM</fullName>
    </recommendedName>
</protein>
<dbReference type="Proteomes" id="UP000077037">
    <property type="component" value="Unassembled WGS sequence"/>
</dbReference>
<dbReference type="EMBL" id="FKBS01000025">
    <property type="protein sequence ID" value="SAI47176.1"/>
    <property type="molecule type" value="Genomic_DNA"/>
</dbReference>
<dbReference type="RefSeq" id="WP_066417023.1">
    <property type="nucleotide sequence ID" value="NZ_FKBS01000025.1"/>
</dbReference>
<sequence>MAVITISARDFARDMAAAKRAAAQGPVFITDRGVPRYVLQTVQSYYHATTGKAEPSLLEAMHALPAASDDFEPPRLPVQFSPTSFD</sequence>